<dbReference type="EMBL" id="FXTY01000015">
    <property type="protein sequence ID" value="SMP36342.1"/>
    <property type="molecule type" value="Genomic_DNA"/>
</dbReference>
<evidence type="ECO:0000313" key="2">
    <source>
        <dbReference type="Proteomes" id="UP001157961"/>
    </source>
</evidence>
<gene>
    <name evidence="1" type="ORF">SAMN06265373_11521</name>
</gene>
<sequence>ANERSLKRKALARRSVPHFLRQQHDVFPQNRRRADFRCTIARAGTNRWKRTCKWHSALASRRINLSVSCRSLAGDRLRRRTIVNRLPGGGVGQPELLPNSSWQNFKLLKVDTVSLTQKMLVRMNGTAHSSSLGGSAHQHSLAVLQSYPRLHDCVARQRQMAARLASSLRPAP</sequence>
<accession>A0ABY1PNG7</accession>
<reference evidence="1 2" key="1">
    <citation type="submission" date="2017-05" db="EMBL/GenBank/DDBJ databases">
        <authorList>
            <person name="Varghese N."/>
            <person name="Submissions S."/>
        </authorList>
    </citation>
    <scope>NUCLEOTIDE SEQUENCE [LARGE SCALE GENOMIC DNA]</scope>
    <source>
        <strain evidence="1 2">DSM 29734</strain>
    </source>
</reference>
<proteinExistence type="predicted"/>
<protein>
    <submittedName>
        <fullName evidence="1">Uncharacterized protein</fullName>
    </submittedName>
</protein>
<name>A0ABY1PNG7_9RHOB</name>
<feature type="non-terminal residue" evidence="1">
    <location>
        <position position="1"/>
    </location>
</feature>
<comment type="caution">
    <text evidence="1">The sequence shown here is derived from an EMBL/GenBank/DDBJ whole genome shotgun (WGS) entry which is preliminary data.</text>
</comment>
<evidence type="ECO:0000313" key="1">
    <source>
        <dbReference type="EMBL" id="SMP36342.1"/>
    </source>
</evidence>
<dbReference type="Proteomes" id="UP001157961">
    <property type="component" value="Unassembled WGS sequence"/>
</dbReference>
<organism evidence="1 2">
    <name type="scientific">Shimia sagamensis</name>
    <dbReference type="NCBI Taxonomy" id="1566352"/>
    <lineage>
        <taxon>Bacteria</taxon>
        <taxon>Pseudomonadati</taxon>
        <taxon>Pseudomonadota</taxon>
        <taxon>Alphaproteobacteria</taxon>
        <taxon>Rhodobacterales</taxon>
        <taxon>Roseobacteraceae</taxon>
    </lineage>
</organism>
<keyword evidence="2" id="KW-1185">Reference proteome</keyword>